<dbReference type="PANTHER" id="PTHR22884">
    <property type="entry name" value="SET DOMAIN PROTEINS"/>
    <property type="match status" value="1"/>
</dbReference>
<dbReference type="InterPro" id="IPR050777">
    <property type="entry name" value="SET2_Histone-Lys_MeTrsfase"/>
</dbReference>
<evidence type="ECO:0000256" key="10">
    <source>
        <dbReference type="ARBA" id="ARBA00023242"/>
    </source>
</evidence>
<keyword evidence="14" id="KW-1185">Reference proteome</keyword>
<evidence type="ECO:0008006" key="15">
    <source>
        <dbReference type="Google" id="ProtNLM"/>
    </source>
</evidence>
<protein>
    <recommendedName>
        <fullName evidence="15">SET domain-containing protein</fullName>
    </recommendedName>
</protein>
<reference evidence="13 14" key="1">
    <citation type="submission" date="2019-09" db="EMBL/GenBank/DDBJ databases">
        <title>A chromosome-level genome assembly of the Chinese tupelo Nyssa sinensis.</title>
        <authorList>
            <person name="Yang X."/>
            <person name="Kang M."/>
            <person name="Yang Y."/>
            <person name="Xiong H."/>
            <person name="Wang M."/>
            <person name="Zhang Z."/>
            <person name="Wang Z."/>
            <person name="Wu H."/>
            <person name="Ma T."/>
            <person name="Liu J."/>
            <person name="Xi Z."/>
        </authorList>
    </citation>
    <scope>NUCLEOTIDE SEQUENCE [LARGE SCALE GENOMIC DNA]</scope>
    <source>
        <strain evidence="13">J267</strain>
        <tissue evidence="13">Leaf</tissue>
    </source>
</reference>
<dbReference type="Gene3D" id="2.170.270.10">
    <property type="entry name" value="SET domain"/>
    <property type="match status" value="1"/>
</dbReference>
<keyword evidence="7" id="KW-0479">Metal-binding</keyword>
<dbReference type="PROSITE" id="PS51215">
    <property type="entry name" value="AWS"/>
    <property type="match status" value="1"/>
</dbReference>
<keyword evidence="9" id="KW-0862">Zinc</keyword>
<dbReference type="InterPro" id="IPR006560">
    <property type="entry name" value="AWS_dom"/>
</dbReference>
<dbReference type="GO" id="GO:0005634">
    <property type="term" value="C:nucleus"/>
    <property type="evidence" value="ECO:0007669"/>
    <property type="project" value="UniProtKB-SubCell"/>
</dbReference>
<dbReference type="SMART" id="SM00317">
    <property type="entry name" value="SET"/>
    <property type="match status" value="1"/>
</dbReference>
<name>A0A5J4ZYB5_9ASTE</name>
<evidence type="ECO:0000256" key="5">
    <source>
        <dbReference type="ARBA" id="ARBA00022679"/>
    </source>
</evidence>
<comment type="subcellular location">
    <subcellularLocation>
        <location evidence="2">Chromosome</location>
    </subcellularLocation>
    <subcellularLocation>
        <location evidence="1">Nucleus</location>
    </subcellularLocation>
</comment>
<dbReference type="OrthoDB" id="422362at2759"/>
<dbReference type="GO" id="GO:0032259">
    <property type="term" value="P:methylation"/>
    <property type="evidence" value="ECO:0007669"/>
    <property type="project" value="UniProtKB-KW"/>
</dbReference>
<dbReference type="InterPro" id="IPR001214">
    <property type="entry name" value="SET_dom"/>
</dbReference>
<dbReference type="FunFam" id="2.170.270.10:FF:000043">
    <property type="entry name" value="Histone-lysine N-methyltransferase"/>
    <property type="match status" value="1"/>
</dbReference>
<evidence type="ECO:0000256" key="1">
    <source>
        <dbReference type="ARBA" id="ARBA00004123"/>
    </source>
</evidence>
<dbReference type="SUPFAM" id="SSF82199">
    <property type="entry name" value="SET domain"/>
    <property type="match status" value="1"/>
</dbReference>
<dbReference type="PROSITE" id="PS50280">
    <property type="entry name" value="SET"/>
    <property type="match status" value="1"/>
</dbReference>
<dbReference type="Gene3D" id="3.30.40.10">
    <property type="entry name" value="Zinc/RING finger domain, C3HC4 (zinc finger)"/>
    <property type="match status" value="1"/>
</dbReference>
<organism evidence="13 14">
    <name type="scientific">Nyssa sinensis</name>
    <dbReference type="NCBI Taxonomy" id="561372"/>
    <lineage>
        <taxon>Eukaryota</taxon>
        <taxon>Viridiplantae</taxon>
        <taxon>Streptophyta</taxon>
        <taxon>Embryophyta</taxon>
        <taxon>Tracheophyta</taxon>
        <taxon>Spermatophyta</taxon>
        <taxon>Magnoliopsida</taxon>
        <taxon>eudicotyledons</taxon>
        <taxon>Gunneridae</taxon>
        <taxon>Pentapetalae</taxon>
        <taxon>asterids</taxon>
        <taxon>Cornales</taxon>
        <taxon>Nyssaceae</taxon>
        <taxon>Nyssa</taxon>
    </lineage>
</organism>
<proteinExistence type="predicted"/>
<sequence length="521" mass="59189">MPDLGTLLNSSSLTFSRCCNLKTVSDQSDSNGLLYTNSVKTLAKDDNLCCDWERFPTVLQGDSCNGTGIRVLSRSRGLVEQGKKFSEEKILDGYVRAWVEKKIESGISPQKCFLPFLVGAPRLVECRVCQNFIYPGEELLCSVRGCQGVYHLTCAKEGLGFSSSRKFKCPQHACFMCKQKLFWRCVRCTIASHDKCAAFPEYVIHLGNKAGQAVCWRHPTDWRLEKHAVPTNDIEEIFCRLPVPYIDEEFKIDLTWKDMMENKMEPPPYVHIRRNVYLVKKKRDDVGTDIGCTNCSTTCSEDCVCRVQCISCSKACRCSEMCTNRPFRKDKKIRIVKTELCGWGVEAAESINKGDFVIEYIGEVIDDALCEKRLWDMKYKGDKNFYMCEIRKDFTIDATFKGNSSRFLNHSCDPNCMLEKWQVEGATRVGVFAARSIKVGEPLTYDYRSRRNRKAIREIILISQIVSTLIQTPKQICAIRALRLSAIAVLQNVKAILGLKERSVTWTFAGVQNAGEHQLLA</sequence>
<keyword evidence="5" id="KW-0808">Transferase</keyword>
<evidence type="ECO:0000256" key="8">
    <source>
        <dbReference type="ARBA" id="ARBA00022771"/>
    </source>
</evidence>
<keyword evidence="6" id="KW-0949">S-adenosyl-L-methionine</keyword>
<dbReference type="PROSITE" id="PS51578">
    <property type="entry name" value="SAM_MT43_SET2_2"/>
    <property type="match status" value="1"/>
</dbReference>
<dbReference type="AlphaFoldDB" id="A0A5J4ZYB5"/>
<dbReference type="FunFam" id="3.30.40.10:FF:000888">
    <property type="entry name" value="Histone-lysine N-methyltransferase"/>
    <property type="match status" value="1"/>
</dbReference>
<keyword evidence="4" id="KW-0489">Methyltransferase</keyword>
<dbReference type="Pfam" id="PF00856">
    <property type="entry name" value="SET"/>
    <property type="match status" value="1"/>
</dbReference>
<gene>
    <name evidence="13" type="ORF">F0562_009249</name>
</gene>
<keyword evidence="3" id="KW-0158">Chromosome</keyword>
<dbReference type="InterPro" id="IPR046341">
    <property type="entry name" value="SET_dom_sf"/>
</dbReference>
<feature type="domain" description="AWS" evidence="12">
    <location>
        <begin position="288"/>
        <end position="331"/>
    </location>
</feature>
<evidence type="ECO:0000256" key="6">
    <source>
        <dbReference type="ARBA" id="ARBA00022691"/>
    </source>
</evidence>
<keyword evidence="8" id="KW-0863">Zinc-finger</keyword>
<dbReference type="InterPro" id="IPR001965">
    <property type="entry name" value="Znf_PHD"/>
</dbReference>
<feature type="domain" description="SET" evidence="11">
    <location>
        <begin position="331"/>
        <end position="448"/>
    </location>
</feature>
<dbReference type="InterPro" id="IPR025787">
    <property type="entry name" value="Hist-Lys_N-MeTrfase_SET2_plant"/>
</dbReference>
<evidence type="ECO:0000259" key="11">
    <source>
        <dbReference type="PROSITE" id="PS50280"/>
    </source>
</evidence>
<evidence type="ECO:0000256" key="9">
    <source>
        <dbReference type="ARBA" id="ARBA00022833"/>
    </source>
</evidence>
<evidence type="ECO:0000256" key="2">
    <source>
        <dbReference type="ARBA" id="ARBA00004286"/>
    </source>
</evidence>
<dbReference type="GO" id="GO:0008270">
    <property type="term" value="F:zinc ion binding"/>
    <property type="evidence" value="ECO:0007669"/>
    <property type="project" value="UniProtKB-KW"/>
</dbReference>
<evidence type="ECO:0000256" key="4">
    <source>
        <dbReference type="ARBA" id="ARBA00022603"/>
    </source>
</evidence>
<evidence type="ECO:0000313" key="13">
    <source>
        <dbReference type="EMBL" id="KAA8522826.1"/>
    </source>
</evidence>
<dbReference type="GO" id="GO:0042054">
    <property type="term" value="F:histone methyltransferase activity"/>
    <property type="evidence" value="ECO:0007669"/>
    <property type="project" value="InterPro"/>
</dbReference>
<dbReference type="GO" id="GO:0005694">
    <property type="term" value="C:chromosome"/>
    <property type="evidence" value="ECO:0007669"/>
    <property type="project" value="UniProtKB-SubCell"/>
</dbReference>
<dbReference type="EMBL" id="CM018047">
    <property type="protein sequence ID" value="KAA8522826.1"/>
    <property type="molecule type" value="Genomic_DNA"/>
</dbReference>
<dbReference type="InterPro" id="IPR013083">
    <property type="entry name" value="Znf_RING/FYVE/PHD"/>
</dbReference>
<evidence type="ECO:0000256" key="3">
    <source>
        <dbReference type="ARBA" id="ARBA00022454"/>
    </source>
</evidence>
<dbReference type="Proteomes" id="UP000325577">
    <property type="component" value="Linkage Group LG4"/>
</dbReference>
<evidence type="ECO:0000313" key="14">
    <source>
        <dbReference type="Proteomes" id="UP000325577"/>
    </source>
</evidence>
<accession>A0A5J4ZYB5</accession>
<keyword evidence="10" id="KW-0539">Nucleus</keyword>
<evidence type="ECO:0000259" key="12">
    <source>
        <dbReference type="PROSITE" id="PS51215"/>
    </source>
</evidence>
<dbReference type="SMART" id="SM00249">
    <property type="entry name" value="PHD"/>
    <property type="match status" value="1"/>
</dbReference>
<evidence type="ECO:0000256" key="7">
    <source>
        <dbReference type="ARBA" id="ARBA00022723"/>
    </source>
</evidence>